<organism evidence="1 2">
    <name type="scientific">Kibdelosporangium banguiense</name>
    <dbReference type="NCBI Taxonomy" id="1365924"/>
    <lineage>
        <taxon>Bacteria</taxon>
        <taxon>Bacillati</taxon>
        <taxon>Actinomycetota</taxon>
        <taxon>Actinomycetes</taxon>
        <taxon>Pseudonocardiales</taxon>
        <taxon>Pseudonocardiaceae</taxon>
        <taxon>Kibdelosporangium</taxon>
    </lineage>
</organism>
<keyword evidence="2" id="KW-1185">Reference proteome</keyword>
<dbReference type="RefSeq" id="WP_209643586.1">
    <property type="nucleotide sequence ID" value="NZ_JAGINW010000001.1"/>
</dbReference>
<proteinExistence type="predicted"/>
<reference evidence="1 2" key="1">
    <citation type="submission" date="2021-03" db="EMBL/GenBank/DDBJ databases">
        <title>Sequencing the genomes of 1000 actinobacteria strains.</title>
        <authorList>
            <person name="Klenk H.-P."/>
        </authorList>
    </citation>
    <scope>NUCLEOTIDE SEQUENCE [LARGE SCALE GENOMIC DNA]</scope>
    <source>
        <strain evidence="1 2">DSM 46670</strain>
    </source>
</reference>
<dbReference type="EMBL" id="JAGINW010000001">
    <property type="protein sequence ID" value="MBP2326533.1"/>
    <property type="molecule type" value="Genomic_DNA"/>
</dbReference>
<evidence type="ECO:0000313" key="2">
    <source>
        <dbReference type="Proteomes" id="UP001519332"/>
    </source>
</evidence>
<name>A0ABS4TQ50_9PSEU</name>
<comment type="caution">
    <text evidence="1">The sequence shown here is derived from an EMBL/GenBank/DDBJ whole genome shotgun (WGS) entry which is preliminary data.</text>
</comment>
<accession>A0ABS4TQ50</accession>
<dbReference type="SUPFAM" id="SSF50939">
    <property type="entry name" value="Sialidases"/>
    <property type="match status" value="1"/>
</dbReference>
<sequence length="645" mass="71162">MRLRALTATAGPAANRITLTWENPQPAAFPGVRVVRRTSRYPASPTDGTVVAHGTGLTQALDTGLRGETTYYYTLFPFSGGPPVFDIDPGNRVSALATSPFGYAGQMYDLLPALYRRYDTQNTLRRLLDLPGGQLDQLRGFAQAVLDQHDIDQADGALLPLLAQWINWPLDVSVDLAAQRDELRAAPAVYRVVGLVPTLEATVKRILGRESRTKEYAANVAHSNAPPRLNIWARQRTGATWTTPEAPLSLDFSHQGRPATARSSDGTSWLFYHTLRSGRWQLWFKSAAAETFGPSRPLSPARTEQLHPSAVVQGTRLWVFWSAYDSVRDNWEIRYRTREGGNWSDDVVFGAPGVQRRRPAVAADDTGGVWLFWQERQVDTWVVRYARRDGTTWSTPVTFPLDGGAAPRVEDDPIAIGGVSGSPARLWLFWARRDTNGQWMIAYRTKSTLAPDAAGWSPVTRLTPPLASDSREPAPVVVAGRMEVFFSSNRSGTWSLWHSTFDPVAGTWAAPDAVSSGPYAERGPIPLLTATGLWVFSGSNRPVTYTSEVYRATRTVDRRYSGSTTVDTRDTAKTQLRGRLDDFATYSYATGRNSRYGYDVVGVFLGTAIDLPHQAARGGQLEQVKESLRAVLPAHVRVILINSPS</sequence>
<evidence type="ECO:0000313" key="1">
    <source>
        <dbReference type="EMBL" id="MBP2326533.1"/>
    </source>
</evidence>
<dbReference type="Proteomes" id="UP001519332">
    <property type="component" value="Unassembled WGS sequence"/>
</dbReference>
<dbReference type="SUPFAM" id="SSF89372">
    <property type="entry name" value="Fucose-specific lectin"/>
    <property type="match status" value="1"/>
</dbReference>
<dbReference type="Gene3D" id="2.60.40.10">
    <property type="entry name" value="Immunoglobulins"/>
    <property type="match status" value="1"/>
</dbReference>
<dbReference type="InterPro" id="IPR036278">
    <property type="entry name" value="Sialidase_sf"/>
</dbReference>
<dbReference type="InterPro" id="IPR013783">
    <property type="entry name" value="Ig-like_fold"/>
</dbReference>
<protein>
    <submittedName>
        <fullName evidence="1">Phage tail-like protein</fullName>
    </submittedName>
</protein>
<gene>
    <name evidence="1" type="ORF">JOF56_006918</name>
</gene>